<dbReference type="Proteomes" id="UP000054843">
    <property type="component" value="Unassembled WGS sequence"/>
</dbReference>
<gene>
    <name evidence="1" type="ORF">T10_7049</name>
</gene>
<keyword evidence="2" id="KW-1185">Reference proteome</keyword>
<evidence type="ECO:0000313" key="2">
    <source>
        <dbReference type="Proteomes" id="UP000054843"/>
    </source>
</evidence>
<dbReference type="AlphaFoldDB" id="A0A0V1MPR9"/>
<dbReference type="EMBL" id="JYDO01000058">
    <property type="protein sequence ID" value="KRZ73800.1"/>
    <property type="molecule type" value="Genomic_DNA"/>
</dbReference>
<sequence length="153" mass="17021">MTERPAVQWLIGTDVSVVIRIRKSQFFLSGSEDQCSGPVYSFLLDSCNQVKVDCIINPRSTRFEPLSSIFRCTVSPLDPRRPPNDLQYVISNDSITFNVTVIDTQLFRRNGRATVALNLPVTFSKCRSKHTGPGCARSGGIVLHCKKTRSNNG</sequence>
<organism evidence="1 2">
    <name type="scientific">Trichinella papuae</name>
    <dbReference type="NCBI Taxonomy" id="268474"/>
    <lineage>
        <taxon>Eukaryota</taxon>
        <taxon>Metazoa</taxon>
        <taxon>Ecdysozoa</taxon>
        <taxon>Nematoda</taxon>
        <taxon>Enoplea</taxon>
        <taxon>Dorylaimia</taxon>
        <taxon>Trichinellida</taxon>
        <taxon>Trichinellidae</taxon>
        <taxon>Trichinella</taxon>
    </lineage>
</organism>
<accession>A0A0V1MPR9</accession>
<comment type="caution">
    <text evidence="1">The sequence shown here is derived from an EMBL/GenBank/DDBJ whole genome shotgun (WGS) entry which is preliminary data.</text>
</comment>
<evidence type="ECO:0000313" key="1">
    <source>
        <dbReference type="EMBL" id="KRZ73800.1"/>
    </source>
</evidence>
<protein>
    <submittedName>
        <fullName evidence="1">Uncharacterized protein</fullName>
    </submittedName>
</protein>
<proteinExistence type="predicted"/>
<name>A0A0V1MPR9_9BILA</name>
<reference evidence="1 2" key="1">
    <citation type="submission" date="2015-01" db="EMBL/GenBank/DDBJ databases">
        <title>Evolution of Trichinella species and genotypes.</title>
        <authorList>
            <person name="Korhonen P.K."/>
            <person name="Edoardo P."/>
            <person name="Giuseppe L.R."/>
            <person name="Gasser R.B."/>
        </authorList>
    </citation>
    <scope>NUCLEOTIDE SEQUENCE [LARGE SCALE GENOMIC DNA]</scope>
    <source>
        <strain evidence="1">ISS1980</strain>
    </source>
</reference>